<evidence type="ECO:0000313" key="1">
    <source>
        <dbReference type="EMBL" id="SHM93093.1"/>
    </source>
</evidence>
<accession>A0A1M7MPT9</accession>
<dbReference type="STRING" id="134849.SAMN05443668_102218"/>
<dbReference type="EMBL" id="FRCS01000002">
    <property type="protein sequence ID" value="SHM93093.1"/>
    <property type="molecule type" value="Genomic_DNA"/>
</dbReference>
<evidence type="ECO:0000313" key="2">
    <source>
        <dbReference type="Proteomes" id="UP000184440"/>
    </source>
</evidence>
<proteinExistence type="predicted"/>
<dbReference type="RefSeq" id="WP_073253563.1">
    <property type="nucleotide sequence ID" value="NZ_FRCS01000002.1"/>
</dbReference>
<dbReference type="SUPFAM" id="SSF143631">
    <property type="entry name" value="ApbE-like"/>
    <property type="match status" value="1"/>
</dbReference>
<protein>
    <submittedName>
        <fullName evidence="1">Uncharacterized protein</fullName>
    </submittedName>
</protein>
<dbReference type="OrthoDB" id="9909351at2"/>
<dbReference type="InterPro" id="IPR003374">
    <property type="entry name" value="ApbE-like_sf"/>
</dbReference>
<gene>
    <name evidence="1" type="ORF">SAMN05443668_102218</name>
</gene>
<reference evidence="1 2" key="1">
    <citation type="submission" date="2016-11" db="EMBL/GenBank/DDBJ databases">
        <authorList>
            <person name="Jaros S."/>
            <person name="Januszkiewicz K."/>
            <person name="Wedrychowicz H."/>
        </authorList>
    </citation>
    <scope>NUCLEOTIDE SEQUENCE [LARGE SCALE GENOMIC DNA]</scope>
    <source>
        <strain evidence="1 2">DSM 46144</strain>
    </source>
</reference>
<sequence length="153" mass="16754">MTVVDLHPRAHRELTAWGLPIEIDAPAALLPGARALVARLERLWNPALPGSDLHRAYSLLGTMVTVEPETAALVELAARAAWRHPHPPMALHDVIVDLRRNRVGLPDDELLDLRAMVPVLTAALLVRYLRENGAETVHVRVGDAVRDIAPHAA</sequence>
<name>A0A1M7MPT9_9ACTN</name>
<dbReference type="Proteomes" id="UP000184440">
    <property type="component" value="Unassembled WGS sequence"/>
</dbReference>
<organism evidence="1 2">
    <name type="scientific">Cryptosporangium aurantiacum</name>
    <dbReference type="NCBI Taxonomy" id="134849"/>
    <lineage>
        <taxon>Bacteria</taxon>
        <taxon>Bacillati</taxon>
        <taxon>Actinomycetota</taxon>
        <taxon>Actinomycetes</taxon>
        <taxon>Cryptosporangiales</taxon>
        <taxon>Cryptosporangiaceae</taxon>
        <taxon>Cryptosporangium</taxon>
    </lineage>
</organism>
<keyword evidence="2" id="KW-1185">Reference proteome</keyword>
<dbReference type="AlphaFoldDB" id="A0A1M7MPT9"/>